<accession>A0ABU4C4N8</accession>
<evidence type="ECO:0000313" key="2">
    <source>
        <dbReference type="Proteomes" id="UP001185927"/>
    </source>
</evidence>
<keyword evidence="2" id="KW-1185">Reference proteome</keyword>
<proteinExistence type="predicted"/>
<comment type="caution">
    <text evidence="1">The sequence shown here is derived from an EMBL/GenBank/DDBJ whole genome shotgun (WGS) entry which is preliminary data.</text>
</comment>
<evidence type="ECO:0000313" key="1">
    <source>
        <dbReference type="EMBL" id="MDV6271483.1"/>
    </source>
</evidence>
<reference evidence="1 2" key="1">
    <citation type="submission" date="2023-10" db="EMBL/GenBank/DDBJ databases">
        <title>Development of a sustainable strategy for remediation of hydrocarbon-contaminated territories based on the waste exchange concept.</title>
        <authorList>
            <person name="Krivoruchko A."/>
        </authorList>
    </citation>
    <scope>NUCLEOTIDE SEQUENCE [LARGE SCALE GENOMIC DNA]</scope>
    <source>
        <strain evidence="1 2">IEGM 1203</strain>
    </source>
</reference>
<gene>
    <name evidence="1" type="ORF">R3Q16_33285</name>
</gene>
<protein>
    <recommendedName>
        <fullName evidence="3">DUF3263 domain-containing protein</fullName>
    </recommendedName>
</protein>
<dbReference type="Proteomes" id="UP001185927">
    <property type="component" value="Unassembled WGS sequence"/>
</dbReference>
<sequence>MTPDAVDIVRFALIWEPYGGARQEEIFVKFGISRRRFGEMLSQAVEEANFDEAVVARLRRMYAR</sequence>
<name>A0ABU4C4N8_RHOGO</name>
<evidence type="ECO:0008006" key="3">
    <source>
        <dbReference type="Google" id="ProtNLM"/>
    </source>
</evidence>
<dbReference type="EMBL" id="JAWLKB010000049">
    <property type="protein sequence ID" value="MDV6271483.1"/>
    <property type="molecule type" value="Genomic_DNA"/>
</dbReference>
<organism evidence="1 2">
    <name type="scientific">Rhodococcus globerulus</name>
    <dbReference type="NCBI Taxonomy" id="33008"/>
    <lineage>
        <taxon>Bacteria</taxon>
        <taxon>Bacillati</taxon>
        <taxon>Actinomycetota</taxon>
        <taxon>Actinomycetes</taxon>
        <taxon>Mycobacteriales</taxon>
        <taxon>Nocardiaceae</taxon>
        <taxon>Rhodococcus</taxon>
    </lineage>
</organism>
<dbReference type="RefSeq" id="WP_317545961.1">
    <property type="nucleotide sequence ID" value="NZ_JAWLKB010000049.1"/>
</dbReference>